<dbReference type="Proteomes" id="UP001295684">
    <property type="component" value="Unassembled WGS sequence"/>
</dbReference>
<feature type="compositionally biased region" description="Basic and acidic residues" evidence="1">
    <location>
        <begin position="374"/>
        <end position="390"/>
    </location>
</feature>
<feature type="compositionally biased region" description="Polar residues" evidence="1">
    <location>
        <begin position="108"/>
        <end position="123"/>
    </location>
</feature>
<comment type="caution">
    <text evidence="2">The sequence shown here is derived from an EMBL/GenBank/DDBJ whole genome shotgun (WGS) entry which is preliminary data.</text>
</comment>
<feature type="compositionally biased region" description="Basic residues" evidence="1">
    <location>
        <begin position="399"/>
        <end position="417"/>
    </location>
</feature>
<feature type="compositionally biased region" description="Low complexity" evidence="1">
    <location>
        <begin position="333"/>
        <end position="345"/>
    </location>
</feature>
<feature type="compositionally biased region" description="Polar residues" evidence="1">
    <location>
        <begin position="315"/>
        <end position="325"/>
    </location>
</feature>
<dbReference type="AlphaFoldDB" id="A0AAD2D8Y2"/>
<keyword evidence="3" id="KW-1185">Reference proteome</keyword>
<feature type="region of interest" description="Disordered" evidence="1">
    <location>
        <begin position="518"/>
        <end position="560"/>
    </location>
</feature>
<feature type="region of interest" description="Disordered" evidence="1">
    <location>
        <begin position="244"/>
        <end position="419"/>
    </location>
</feature>
<feature type="region of interest" description="Disordered" evidence="1">
    <location>
        <begin position="795"/>
        <end position="826"/>
    </location>
</feature>
<accession>A0AAD2D8Y2</accession>
<organism evidence="2 3">
    <name type="scientific">Euplotes crassus</name>
    <dbReference type="NCBI Taxonomy" id="5936"/>
    <lineage>
        <taxon>Eukaryota</taxon>
        <taxon>Sar</taxon>
        <taxon>Alveolata</taxon>
        <taxon>Ciliophora</taxon>
        <taxon>Intramacronucleata</taxon>
        <taxon>Spirotrichea</taxon>
        <taxon>Hypotrichia</taxon>
        <taxon>Euplotida</taxon>
        <taxon>Euplotidae</taxon>
        <taxon>Moneuplotes</taxon>
    </lineage>
</organism>
<name>A0AAD2D8Y2_EUPCR</name>
<feature type="compositionally biased region" description="Basic and acidic residues" evidence="1">
    <location>
        <begin position="346"/>
        <end position="356"/>
    </location>
</feature>
<feature type="compositionally biased region" description="Polar residues" evidence="1">
    <location>
        <begin position="532"/>
        <end position="545"/>
    </location>
</feature>
<evidence type="ECO:0000313" key="2">
    <source>
        <dbReference type="EMBL" id="CAI2383753.1"/>
    </source>
</evidence>
<sequence length="845" mass="96963">MSKDQNSPSQSTQEFAMRKHADRLKSLTAFNPFQNDLKCYNLAQRTDFEQPNHEQNLKMAKSRHFSDAKPDLEILNNCEEQKRGSLFTPSLTNSLSFDPRSVKGDHQPNVSSKGDNKIPSNTDTQLVPVSVTEVGASLDAQYELLRQKKEELLLLQKNVENSLENIHCKITGGEPKVVPDKKEPEVPIEVNTREHRRNNAFVVCKPNVRMIKSKYVKASKNMTRNTPKVGEGKKGLHFTKQSIVRGRKGKRKSARKLENQTVDNKRDKNDLKKNISSMKNNVNKRENTDPKKTIRIMENSECKSSLKKHNYPKQVPTTNQGYLNQDKSKSIENRNNSSNSRSTPSVRRDRATRNRDASANSSCSKTKRLTTPRPKTDNKNIKSDLKKNNEAKTPVKSTLKAHKKGGKEKKSRGKSSYKKSYSSKLTNVKTCKALSVKIIKQLSTLTEHTYGVEKILRNFSELISVFDNPRYKICEDIFEKWIKLTSDLRTSAKTNLTDVSAEVPKSYRMKLDGTFVQKPQKDIKTRKRRDSVQSSSKECLLQTSKAKNKPSKKEANISNKEGEVGISRSMSKPFLNQEKRAKYHCNILVDKDENILSDHHSSSLGETPCDQQDKQIVNYQQRVKPRNLESNFNDEKNILLSPPNDSCLLDDSEYMDEPNQFPPVLTRKDHDDTFNFSITYKQNVLNASQYDERGYGSHKDKPNSVLFNIRDKENTQKSIFEHDTSNECSESPVKGNSTKLSKWVENVKQEKYQSEIYSKKFDSKRFESKSTIKQISREKYPQDKRTSQHRLNLDLNYDSSFRPPQDPSHTPLHETSPSSSLKFQKSLEAEERMDKILFSPPRSHL</sequence>
<proteinExistence type="predicted"/>
<feature type="compositionally biased region" description="Basic and acidic residues" evidence="1">
    <location>
        <begin position="255"/>
        <end position="273"/>
    </location>
</feature>
<feature type="compositionally biased region" description="Polar residues" evidence="1">
    <location>
        <begin position="813"/>
        <end position="823"/>
    </location>
</feature>
<dbReference type="EMBL" id="CAMPGE010026054">
    <property type="protein sequence ID" value="CAI2383753.1"/>
    <property type="molecule type" value="Genomic_DNA"/>
</dbReference>
<evidence type="ECO:0000313" key="3">
    <source>
        <dbReference type="Proteomes" id="UP001295684"/>
    </source>
</evidence>
<feature type="compositionally biased region" description="Basic and acidic residues" evidence="1">
    <location>
        <begin position="551"/>
        <end position="560"/>
    </location>
</feature>
<protein>
    <submittedName>
        <fullName evidence="2">Uncharacterized protein</fullName>
    </submittedName>
</protein>
<evidence type="ECO:0000256" key="1">
    <source>
        <dbReference type="SAM" id="MobiDB-lite"/>
    </source>
</evidence>
<feature type="compositionally biased region" description="Basic and acidic residues" evidence="1">
    <location>
        <begin position="283"/>
        <end position="292"/>
    </location>
</feature>
<reference evidence="2" key="1">
    <citation type="submission" date="2023-07" db="EMBL/GenBank/DDBJ databases">
        <authorList>
            <consortium name="AG Swart"/>
            <person name="Singh M."/>
            <person name="Singh A."/>
            <person name="Seah K."/>
            <person name="Emmerich C."/>
        </authorList>
    </citation>
    <scope>NUCLEOTIDE SEQUENCE</scope>
    <source>
        <strain evidence="2">DP1</strain>
    </source>
</reference>
<feature type="compositionally biased region" description="Basic residues" evidence="1">
    <location>
        <begin position="245"/>
        <end position="254"/>
    </location>
</feature>
<gene>
    <name evidence="2" type="ORF">ECRASSUSDP1_LOCUS25264</name>
</gene>
<feature type="region of interest" description="Disordered" evidence="1">
    <location>
        <begin position="88"/>
        <end position="123"/>
    </location>
</feature>